<sequence length="163" mass="17972">MLVSDMHREAIIKGLEYGYLVGSNGTLYSSHGTVNSGTILKRKKLGKVLHLHISVPTHGIKITNVPAYLFAGYQKFGQVAFNTDTKIMCIDGDYSNVSLDNIALERHCETYSIVDVTSTPQVPDNVECIEDNSIAEKILDNIELVVDLKEKGFSNEKIIALLS</sequence>
<evidence type="ECO:0000313" key="2">
    <source>
        <dbReference type="Proteomes" id="UP000241367"/>
    </source>
</evidence>
<proteinExistence type="predicted"/>
<organism evidence="1 2">
    <name type="scientific">Bacillus phage Anath</name>
    <dbReference type="NCBI Taxonomy" id="2108114"/>
    <lineage>
        <taxon>Viruses</taxon>
        <taxon>Duplodnaviria</taxon>
        <taxon>Heunggongvirae</taxon>
        <taxon>Uroviricota</taxon>
        <taxon>Caudoviricetes</taxon>
        <taxon>Ehrlichviridae</taxon>
        <taxon>Anathvirus</taxon>
        <taxon>Anathvirus anath</taxon>
    </lineage>
</organism>
<dbReference type="Proteomes" id="UP000241367">
    <property type="component" value="Segment"/>
</dbReference>
<protein>
    <submittedName>
        <fullName evidence="1">Uncharacterized protein</fullName>
    </submittedName>
</protein>
<accession>A0A2P1JUR5</accession>
<reference evidence="2" key="1">
    <citation type="submission" date="2018-02" db="EMBL/GenBank/DDBJ databases">
        <authorList>
            <person name="Cohen D.B."/>
            <person name="Kent A.D."/>
        </authorList>
    </citation>
    <scope>NUCLEOTIDE SEQUENCE [LARGE SCALE GENOMIC DNA]</scope>
</reference>
<name>A0A2P1JUR5_9CAUD</name>
<keyword evidence="2" id="KW-1185">Reference proteome</keyword>
<evidence type="ECO:0000313" key="1">
    <source>
        <dbReference type="EMBL" id="AVO23088.1"/>
    </source>
</evidence>
<dbReference type="EMBL" id="MG983742">
    <property type="protein sequence ID" value="AVO23088.1"/>
    <property type="molecule type" value="Genomic_DNA"/>
</dbReference>